<dbReference type="PANTHER" id="PTHR24305:SF166">
    <property type="entry name" value="CYTOCHROME P450 12A4, MITOCHONDRIAL-RELATED"/>
    <property type="match status" value="1"/>
</dbReference>
<dbReference type="Pfam" id="PF00067">
    <property type="entry name" value="p450"/>
    <property type="match status" value="1"/>
</dbReference>
<dbReference type="GO" id="GO:0005506">
    <property type="term" value="F:iron ion binding"/>
    <property type="evidence" value="ECO:0007669"/>
    <property type="project" value="InterPro"/>
</dbReference>
<sequence length="67" mass="7915">MRRTTVIKESLHLYTPNSMPMARVAPPEFFVDGHFIPEKTVVSIHSYRTHRDPQVYGEEVETFRPER</sequence>
<dbReference type="PANTHER" id="PTHR24305">
    <property type="entry name" value="CYTOCHROME P450"/>
    <property type="match status" value="1"/>
</dbReference>
<proteinExistence type="inferred from homology"/>
<keyword evidence="3" id="KW-1185">Reference proteome</keyword>
<comment type="similarity">
    <text evidence="1">Belongs to the cytochrome P450 family.</text>
</comment>
<evidence type="ECO:0000313" key="2">
    <source>
        <dbReference type="EMBL" id="KAF2264113.1"/>
    </source>
</evidence>
<dbReference type="SUPFAM" id="SSF48264">
    <property type="entry name" value="Cytochrome P450"/>
    <property type="match status" value="1"/>
</dbReference>
<dbReference type="Gene3D" id="1.10.630.10">
    <property type="entry name" value="Cytochrome P450"/>
    <property type="match status" value="1"/>
</dbReference>
<dbReference type="InterPro" id="IPR036396">
    <property type="entry name" value="Cyt_P450_sf"/>
</dbReference>
<protein>
    <submittedName>
        <fullName evidence="2">Uncharacterized protein</fullName>
    </submittedName>
</protein>
<dbReference type="GO" id="GO:0020037">
    <property type="term" value="F:heme binding"/>
    <property type="evidence" value="ECO:0007669"/>
    <property type="project" value="InterPro"/>
</dbReference>
<dbReference type="EMBL" id="ML986619">
    <property type="protein sequence ID" value="KAF2264113.1"/>
    <property type="molecule type" value="Genomic_DNA"/>
</dbReference>
<dbReference type="AlphaFoldDB" id="A0A9P4K8N4"/>
<dbReference type="GO" id="GO:0004497">
    <property type="term" value="F:monooxygenase activity"/>
    <property type="evidence" value="ECO:0007669"/>
    <property type="project" value="InterPro"/>
</dbReference>
<dbReference type="InterPro" id="IPR050121">
    <property type="entry name" value="Cytochrome_P450_monoxygenase"/>
</dbReference>
<accession>A0A9P4K8N4</accession>
<dbReference type="Proteomes" id="UP000800093">
    <property type="component" value="Unassembled WGS sequence"/>
</dbReference>
<evidence type="ECO:0000256" key="1">
    <source>
        <dbReference type="ARBA" id="ARBA00010617"/>
    </source>
</evidence>
<name>A0A9P4K8N4_9PLEO</name>
<dbReference type="OrthoDB" id="1470350at2759"/>
<comment type="caution">
    <text evidence="2">The sequence shown here is derived from an EMBL/GenBank/DDBJ whole genome shotgun (WGS) entry which is preliminary data.</text>
</comment>
<dbReference type="GO" id="GO:0016705">
    <property type="term" value="F:oxidoreductase activity, acting on paired donors, with incorporation or reduction of molecular oxygen"/>
    <property type="evidence" value="ECO:0007669"/>
    <property type="project" value="InterPro"/>
</dbReference>
<reference evidence="3" key="1">
    <citation type="journal article" date="2020" name="Stud. Mycol.">
        <title>101 Dothideomycetes genomes: A test case for predicting lifestyles and emergence of pathogens.</title>
        <authorList>
            <person name="Haridas S."/>
            <person name="Albert R."/>
            <person name="Binder M."/>
            <person name="Bloem J."/>
            <person name="LaButti K."/>
            <person name="Salamov A."/>
            <person name="Andreopoulos B."/>
            <person name="Baker S."/>
            <person name="Barry K."/>
            <person name="Bills G."/>
            <person name="Bluhm B."/>
            <person name="Cannon C."/>
            <person name="Castanera R."/>
            <person name="Culley D."/>
            <person name="Daum C."/>
            <person name="Ezra D."/>
            <person name="Gonzalez J."/>
            <person name="Henrissat B."/>
            <person name="Kuo A."/>
            <person name="Liang C."/>
            <person name="Lipzen A."/>
            <person name="Lutzoni F."/>
            <person name="Magnuson J."/>
            <person name="Mondo S."/>
            <person name="Nolan M."/>
            <person name="Ohm R."/>
            <person name="Pangilinan J."/>
            <person name="Park H.-J."/>
            <person name="Ramirez L."/>
            <person name="Alfaro M."/>
            <person name="Sun H."/>
            <person name="Tritt A."/>
            <person name="Yoshinaga Y."/>
            <person name="Zwiers L.-H."/>
            <person name="Turgeon B."/>
            <person name="Goodwin S."/>
            <person name="Spatafora J."/>
            <person name="Crous P."/>
            <person name="Grigoriev I."/>
        </authorList>
    </citation>
    <scope>NUCLEOTIDE SEQUENCE [LARGE SCALE GENOMIC DNA]</scope>
    <source>
        <strain evidence="3">CBS 304.66</strain>
    </source>
</reference>
<evidence type="ECO:0000313" key="3">
    <source>
        <dbReference type="Proteomes" id="UP000800093"/>
    </source>
</evidence>
<organism evidence="2 3">
    <name type="scientific">Lojkania enalia</name>
    <dbReference type="NCBI Taxonomy" id="147567"/>
    <lineage>
        <taxon>Eukaryota</taxon>
        <taxon>Fungi</taxon>
        <taxon>Dikarya</taxon>
        <taxon>Ascomycota</taxon>
        <taxon>Pezizomycotina</taxon>
        <taxon>Dothideomycetes</taxon>
        <taxon>Pleosporomycetidae</taxon>
        <taxon>Pleosporales</taxon>
        <taxon>Pleosporales incertae sedis</taxon>
        <taxon>Lojkania</taxon>
    </lineage>
</organism>
<gene>
    <name evidence="2" type="ORF">CC78DRAFT_464432</name>
</gene>
<dbReference type="InterPro" id="IPR001128">
    <property type="entry name" value="Cyt_P450"/>
</dbReference>